<dbReference type="InterPro" id="IPR036927">
    <property type="entry name" value="Cyt_c_oxase-like_su1_sf"/>
</dbReference>
<feature type="transmembrane region" description="Helical" evidence="1">
    <location>
        <begin position="52"/>
        <end position="73"/>
    </location>
</feature>
<comment type="caution">
    <text evidence="2">The sequence shown here is derived from an EMBL/GenBank/DDBJ whole genome shotgun (WGS) entry which is preliminary data.</text>
</comment>
<feature type="transmembrane region" description="Helical" evidence="1">
    <location>
        <begin position="85"/>
        <end position="108"/>
    </location>
</feature>
<feature type="transmembrane region" description="Helical" evidence="1">
    <location>
        <begin position="9"/>
        <end position="32"/>
    </location>
</feature>
<dbReference type="InterPro" id="IPR000883">
    <property type="entry name" value="Cyt_C_Oxase_1"/>
</dbReference>
<dbReference type="AlphaFoldDB" id="A0A848FAB5"/>
<dbReference type="GO" id="GO:0015990">
    <property type="term" value="P:electron transport coupled proton transport"/>
    <property type="evidence" value="ECO:0007669"/>
    <property type="project" value="TreeGrafter"/>
</dbReference>
<feature type="transmembrane region" description="Helical" evidence="1">
    <location>
        <begin position="287"/>
        <end position="311"/>
    </location>
</feature>
<feature type="transmembrane region" description="Helical" evidence="1">
    <location>
        <begin position="219"/>
        <end position="242"/>
    </location>
</feature>
<evidence type="ECO:0000256" key="1">
    <source>
        <dbReference type="SAM" id="Phobius"/>
    </source>
</evidence>
<dbReference type="PANTHER" id="PTHR10422:SF43">
    <property type="entry name" value="NITRIC OXIDE REDUCTASE SUBUNIT B"/>
    <property type="match status" value="1"/>
</dbReference>
<dbReference type="GO" id="GO:0009060">
    <property type="term" value="P:aerobic respiration"/>
    <property type="evidence" value="ECO:0007669"/>
    <property type="project" value="InterPro"/>
</dbReference>
<dbReference type="EMBL" id="JABBFW010000015">
    <property type="protein sequence ID" value="NML17107.1"/>
    <property type="molecule type" value="Genomic_DNA"/>
</dbReference>
<reference evidence="2 3" key="1">
    <citation type="submission" date="2020-04" db="EMBL/GenBank/DDBJ databases">
        <title>Azohydromonas sp. isolated from soil.</title>
        <authorList>
            <person name="Dahal R.H."/>
        </authorList>
    </citation>
    <scope>NUCLEOTIDE SEQUENCE [LARGE SCALE GENOMIC DNA]</scope>
    <source>
        <strain evidence="2 3">G-1-1-14</strain>
    </source>
</reference>
<evidence type="ECO:0000313" key="2">
    <source>
        <dbReference type="EMBL" id="NML17107.1"/>
    </source>
</evidence>
<protein>
    <submittedName>
        <fullName evidence="2">Nitric-oxide reductase large subunit</fullName>
    </submittedName>
</protein>
<proteinExistence type="predicted"/>
<keyword evidence="1" id="KW-0812">Transmembrane</keyword>
<dbReference type="Gene3D" id="1.20.210.10">
    <property type="entry name" value="Cytochrome c oxidase-like, subunit I domain"/>
    <property type="match status" value="1"/>
</dbReference>
<dbReference type="Pfam" id="PF00115">
    <property type="entry name" value="COX1"/>
    <property type="match status" value="1"/>
</dbReference>
<feature type="transmembrane region" description="Helical" evidence="1">
    <location>
        <begin position="248"/>
        <end position="275"/>
    </location>
</feature>
<keyword evidence="1" id="KW-1133">Transmembrane helix</keyword>
<feature type="transmembrane region" description="Helical" evidence="1">
    <location>
        <begin position="147"/>
        <end position="166"/>
    </location>
</feature>
<feature type="transmembrane region" description="Helical" evidence="1">
    <location>
        <begin position="410"/>
        <end position="429"/>
    </location>
</feature>
<dbReference type="GO" id="GO:0004129">
    <property type="term" value="F:cytochrome-c oxidase activity"/>
    <property type="evidence" value="ECO:0007669"/>
    <property type="project" value="InterPro"/>
</dbReference>
<sequence length="464" mass="51502">MRYRSQAVAYWYFAVAMLLFGLQLVFGLLSAAKYLGPDPLLYILPFDVTKMIHTNLLVVWVLTGFMGATYWMVPDESRTELYSVKLAYVQLALWVVMGVTAVIGYLFRFGTGNKLLEQPLPHKLVIVVVMLMFLWNVLMTIRKGGRFTATEGVLLLGLAGAAVLYLPSLLDFDNYTVSIFYRWWTIHLWVEGVWEMIQGGFLAYLLIRLSGADREVMEKWLYVIVGLVFIAGILGTAHHYYWVGVPHYWLPIGGLFSALEPLALVGMAMYAYAALRRSGLAHPNTLALHWTLGSAVFTLFGAGLLGLAHTWPGVNQWTHGTLVTAMHGHAAFYGAYAMIVMAMISYALPAFAPGRPEQGTALGYWAFWLQLVGMFGMTLSFATAGIAQVYLERIMGLGYLDAQLKIQVHFLMLMATAGLFTVGAGLFIWDFFRHAPRLQVLAEDEPATTAAAAAARVGAQRRPA</sequence>
<feature type="transmembrane region" description="Helical" evidence="1">
    <location>
        <begin position="331"/>
        <end position="352"/>
    </location>
</feature>
<dbReference type="GO" id="GO:0020037">
    <property type="term" value="F:heme binding"/>
    <property type="evidence" value="ECO:0007669"/>
    <property type="project" value="InterPro"/>
</dbReference>
<dbReference type="PANTHER" id="PTHR10422">
    <property type="entry name" value="CYTOCHROME C OXIDASE SUBUNIT 1"/>
    <property type="match status" value="1"/>
</dbReference>
<organism evidence="2 3">
    <name type="scientific">Azohydromonas caseinilytica</name>
    <dbReference type="NCBI Taxonomy" id="2728836"/>
    <lineage>
        <taxon>Bacteria</taxon>
        <taxon>Pseudomonadati</taxon>
        <taxon>Pseudomonadota</taxon>
        <taxon>Betaproteobacteria</taxon>
        <taxon>Burkholderiales</taxon>
        <taxon>Sphaerotilaceae</taxon>
        <taxon>Azohydromonas</taxon>
    </lineage>
</organism>
<accession>A0A848FAB5</accession>
<dbReference type="GO" id="GO:0016020">
    <property type="term" value="C:membrane"/>
    <property type="evidence" value="ECO:0007669"/>
    <property type="project" value="InterPro"/>
</dbReference>
<gene>
    <name evidence="2" type="ORF">HHL10_19210</name>
</gene>
<keyword evidence="3" id="KW-1185">Reference proteome</keyword>
<evidence type="ECO:0000313" key="3">
    <source>
        <dbReference type="Proteomes" id="UP000574067"/>
    </source>
</evidence>
<keyword evidence="1" id="KW-0472">Membrane</keyword>
<feature type="transmembrane region" description="Helical" evidence="1">
    <location>
        <begin position="364"/>
        <end position="390"/>
    </location>
</feature>
<dbReference type="RefSeq" id="WP_169162013.1">
    <property type="nucleotide sequence ID" value="NZ_JABBFW010000015.1"/>
</dbReference>
<dbReference type="SUPFAM" id="SSF81442">
    <property type="entry name" value="Cytochrome c oxidase subunit I-like"/>
    <property type="match status" value="1"/>
</dbReference>
<name>A0A848FAB5_9BURK</name>
<dbReference type="GO" id="GO:0022904">
    <property type="term" value="P:respiratory electron transport chain"/>
    <property type="evidence" value="ECO:0007669"/>
    <property type="project" value="TreeGrafter"/>
</dbReference>
<feature type="transmembrane region" description="Helical" evidence="1">
    <location>
        <begin position="186"/>
        <end position="207"/>
    </location>
</feature>
<feature type="transmembrane region" description="Helical" evidence="1">
    <location>
        <begin position="120"/>
        <end position="138"/>
    </location>
</feature>
<dbReference type="Proteomes" id="UP000574067">
    <property type="component" value="Unassembled WGS sequence"/>
</dbReference>